<gene>
    <name evidence="8" type="primary">CYP89A9_0</name>
    <name evidence="8" type="ORF">CK203_048408</name>
</gene>
<evidence type="ECO:0000313" key="9">
    <source>
        <dbReference type="Proteomes" id="UP000288805"/>
    </source>
</evidence>
<keyword evidence="6" id="KW-0472">Membrane</keyword>
<dbReference type="InterPro" id="IPR001128">
    <property type="entry name" value="Cyt_P450"/>
</dbReference>
<dbReference type="GO" id="GO:0016020">
    <property type="term" value="C:membrane"/>
    <property type="evidence" value="ECO:0007669"/>
    <property type="project" value="UniProtKB-SubCell"/>
</dbReference>
<reference evidence="8 9" key="1">
    <citation type="journal article" date="2018" name="PLoS Genet.">
        <title>Population sequencing reveals clonal diversity and ancestral inbreeding in the grapevine cultivar Chardonnay.</title>
        <authorList>
            <person name="Roach M.J."/>
            <person name="Johnson D.L."/>
            <person name="Bohlmann J."/>
            <person name="van Vuuren H.J."/>
            <person name="Jones S.J."/>
            <person name="Pretorius I.S."/>
            <person name="Schmidt S.A."/>
            <person name="Borneman A.R."/>
        </authorList>
    </citation>
    <scope>NUCLEOTIDE SEQUENCE [LARGE SCALE GENOMIC DNA]</scope>
    <source>
        <strain evidence="9">cv. Chardonnay</strain>
        <tissue evidence="8">Leaf</tissue>
    </source>
</reference>
<dbReference type="PANTHER" id="PTHR24298:SF800">
    <property type="entry name" value="CYTOCHROME P450 89A2-RELATED"/>
    <property type="match status" value="1"/>
</dbReference>
<keyword evidence="7" id="KW-0408">Iron</keyword>
<dbReference type="InterPro" id="IPR036396">
    <property type="entry name" value="Cyt_P450_sf"/>
</dbReference>
<evidence type="ECO:0000256" key="7">
    <source>
        <dbReference type="RuleBase" id="RU000461"/>
    </source>
</evidence>
<evidence type="ECO:0000256" key="5">
    <source>
        <dbReference type="ARBA" id="ARBA00022989"/>
    </source>
</evidence>
<protein>
    <submittedName>
        <fullName evidence="8">Cytochrome P450 89A9</fullName>
    </submittedName>
</protein>
<dbReference type="SUPFAM" id="SSF48264">
    <property type="entry name" value="Cytochrome P450"/>
    <property type="match status" value="1"/>
</dbReference>
<keyword evidence="3" id="KW-0812">Transmembrane</keyword>
<name>A0A438H2K0_VITVI</name>
<dbReference type="InterPro" id="IPR051103">
    <property type="entry name" value="Plant_metabolite_P450s"/>
</dbReference>
<dbReference type="PANTHER" id="PTHR24298">
    <property type="entry name" value="FLAVONOID 3'-MONOOXYGENASE-RELATED"/>
    <property type="match status" value="1"/>
</dbReference>
<dbReference type="GO" id="GO:0005506">
    <property type="term" value="F:iron ion binding"/>
    <property type="evidence" value="ECO:0007669"/>
    <property type="project" value="InterPro"/>
</dbReference>
<keyword evidence="5" id="KW-1133">Transmembrane helix</keyword>
<dbReference type="Proteomes" id="UP000288805">
    <property type="component" value="Unassembled WGS sequence"/>
</dbReference>
<proteinExistence type="inferred from homology"/>
<dbReference type="AlphaFoldDB" id="A0A438H2K0"/>
<comment type="similarity">
    <text evidence="7">Belongs to the cytochrome P450 family.</text>
</comment>
<sequence>MEFRLERFLTGEVFDINGSREIKMMPFGAGRRMCPGFGLAMLHLVWKAEKRAVDGDDIDLSDKDLEFMSVMKNPLQALISPRLK</sequence>
<comment type="subcellular location">
    <subcellularLocation>
        <location evidence="2">Membrane</location>
        <topology evidence="2">Single-pass membrane protein</topology>
    </subcellularLocation>
</comment>
<organism evidence="8 9">
    <name type="scientific">Vitis vinifera</name>
    <name type="common">Grape</name>
    <dbReference type="NCBI Taxonomy" id="29760"/>
    <lineage>
        <taxon>Eukaryota</taxon>
        <taxon>Viridiplantae</taxon>
        <taxon>Streptophyta</taxon>
        <taxon>Embryophyta</taxon>
        <taxon>Tracheophyta</taxon>
        <taxon>Spermatophyta</taxon>
        <taxon>Magnoliopsida</taxon>
        <taxon>eudicotyledons</taxon>
        <taxon>Gunneridae</taxon>
        <taxon>Pentapetalae</taxon>
        <taxon>rosids</taxon>
        <taxon>Vitales</taxon>
        <taxon>Vitaceae</taxon>
        <taxon>Viteae</taxon>
        <taxon>Vitis</taxon>
    </lineage>
</organism>
<evidence type="ECO:0000313" key="8">
    <source>
        <dbReference type="EMBL" id="RVW78692.1"/>
    </source>
</evidence>
<dbReference type="EMBL" id="QGNW01000292">
    <property type="protein sequence ID" value="RVW78692.1"/>
    <property type="molecule type" value="Genomic_DNA"/>
</dbReference>
<keyword evidence="4 7" id="KW-0479">Metal-binding</keyword>
<keyword evidence="7" id="KW-0560">Oxidoreductase</keyword>
<dbReference type="PROSITE" id="PS00086">
    <property type="entry name" value="CYTOCHROME_P450"/>
    <property type="match status" value="1"/>
</dbReference>
<evidence type="ECO:0000256" key="4">
    <source>
        <dbReference type="ARBA" id="ARBA00022723"/>
    </source>
</evidence>
<evidence type="ECO:0000256" key="2">
    <source>
        <dbReference type="ARBA" id="ARBA00004167"/>
    </source>
</evidence>
<evidence type="ECO:0000256" key="3">
    <source>
        <dbReference type="ARBA" id="ARBA00022692"/>
    </source>
</evidence>
<dbReference type="OrthoDB" id="1055148at2759"/>
<accession>A0A438H2K0</accession>
<dbReference type="GO" id="GO:0016705">
    <property type="term" value="F:oxidoreductase activity, acting on paired donors, with incorporation or reduction of molecular oxygen"/>
    <property type="evidence" value="ECO:0007669"/>
    <property type="project" value="InterPro"/>
</dbReference>
<dbReference type="GO" id="GO:0020037">
    <property type="term" value="F:heme binding"/>
    <property type="evidence" value="ECO:0007669"/>
    <property type="project" value="InterPro"/>
</dbReference>
<dbReference type="Gene3D" id="1.10.630.10">
    <property type="entry name" value="Cytochrome P450"/>
    <property type="match status" value="1"/>
</dbReference>
<dbReference type="InterPro" id="IPR017972">
    <property type="entry name" value="Cyt_P450_CS"/>
</dbReference>
<comment type="caution">
    <text evidence="8">The sequence shown here is derived from an EMBL/GenBank/DDBJ whole genome shotgun (WGS) entry which is preliminary data.</text>
</comment>
<evidence type="ECO:0000256" key="6">
    <source>
        <dbReference type="ARBA" id="ARBA00023136"/>
    </source>
</evidence>
<dbReference type="Pfam" id="PF00067">
    <property type="entry name" value="p450"/>
    <property type="match status" value="1"/>
</dbReference>
<keyword evidence="7" id="KW-0349">Heme</keyword>
<comment type="cofactor">
    <cofactor evidence="1">
        <name>heme</name>
        <dbReference type="ChEBI" id="CHEBI:30413"/>
    </cofactor>
</comment>
<dbReference type="GO" id="GO:0004497">
    <property type="term" value="F:monooxygenase activity"/>
    <property type="evidence" value="ECO:0007669"/>
    <property type="project" value="UniProtKB-KW"/>
</dbReference>
<evidence type="ECO:0000256" key="1">
    <source>
        <dbReference type="ARBA" id="ARBA00001971"/>
    </source>
</evidence>
<keyword evidence="7" id="KW-0503">Monooxygenase</keyword>